<feature type="signal peptide" evidence="2">
    <location>
        <begin position="1"/>
        <end position="21"/>
    </location>
</feature>
<gene>
    <name evidence="3" type="ORF">D8674_038953</name>
</gene>
<name>A0A5N5G364_9ROSA</name>
<reference evidence="3 4" key="1">
    <citation type="submission" date="2019-09" db="EMBL/GenBank/DDBJ databases">
        <authorList>
            <person name="Ou C."/>
        </authorList>
    </citation>
    <scope>NUCLEOTIDE SEQUENCE [LARGE SCALE GENOMIC DNA]</scope>
    <source>
        <strain evidence="3">S2</strain>
        <tissue evidence="3">Leaf</tissue>
    </source>
</reference>
<evidence type="ECO:0000313" key="4">
    <source>
        <dbReference type="Proteomes" id="UP000327157"/>
    </source>
</evidence>
<dbReference type="Proteomes" id="UP000327157">
    <property type="component" value="Unassembled WGS sequence"/>
</dbReference>
<keyword evidence="2" id="KW-0732">Signal</keyword>
<proteinExistence type="predicted"/>
<feature type="compositionally biased region" description="Basic and acidic residues" evidence="1">
    <location>
        <begin position="116"/>
        <end position="132"/>
    </location>
</feature>
<comment type="caution">
    <text evidence="3">The sequence shown here is derived from an EMBL/GenBank/DDBJ whole genome shotgun (WGS) entry which is preliminary data.</text>
</comment>
<keyword evidence="4" id="KW-1185">Reference proteome</keyword>
<organism evidence="3 4">
    <name type="scientific">Pyrus ussuriensis x Pyrus communis</name>
    <dbReference type="NCBI Taxonomy" id="2448454"/>
    <lineage>
        <taxon>Eukaryota</taxon>
        <taxon>Viridiplantae</taxon>
        <taxon>Streptophyta</taxon>
        <taxon>Embryophyta</taxon>
        <taxon>Tracheophyta</taxon>
        <taxon>Spermatophyta</taxon>
        <taxon>Magnoliopsida</taxon>
        <taxon>eudicotyledons</taxon>
        <taxon>Gunneridae</taxon>
        <taxon>Pentapetalae</taxon>
        <taxon>rosids</taxon>
        <taxon>fabids</taxon>
        <taxon>Rosales</taxon>
        <taxon>Rosaceae</taxon>
        <taxon>Amygdaloideae</taxon>
        <taxon>Maleae</taxon>
        <taxon>Pyrus</taxon>
    </lineage>
</organism>
<protein>
    <submittedName>
        <fullName evidence="3">DNA excision repair protein ERCC-6-like 2</fullName>
    </submittedName>
</protein>
<dbReference type="EMBL" id="SMOL01000563">
    <property type="protein sequence ID" value="KAB2605004.1"/>
    <property type="molecule type" value="Genomic_DNA"/>
</dbReference>
<evidence type="ECO:0000256" key="2">
    <source>
        <dbReference type="SAM" id="SignalP"/>
    </source>
</evidence>
<evidence type="ECO:0000256" key="1">
    <source>
        <dbReference type="SAM" id="MobiDB-lite"/>
    </source>
</evidence>
<evidence type="ECO:0000313" key="3">
    <source>
        <dbReference type="EMBL" id="KAB2605004.1"/>
    </source>
</evidence>
<dbReference type="AlphaFoldDB" id="A0A5N5G364"/>
<feature type="chain" id="PRO_5024328382" evidence="2">
    <location>
        <begin position="22"/>
        <end position="132"/>
    </location>
</feature>
<reference evidence="3 4" key="2">
    <citation type="submission" date="2019-11" db="EMBL/GenBank/DDBJ databases">
        <title>A de novo genome assembly of a pear dwarfing rootstock.</title>
        <authorList>
            <person name="Wang F."/>
            <person name="Wang J."/>
            <person name="Li S."/>
            <person name="Zhang Y."/>
            <person name="Fang M."/>
            <person name="Ma L."/>
            <person name="Zhao Y."/>
            <person name="Jiang S."/>
        </authorList>
    </citation>
    <scope>NUCLEOTIDE SEQUENCE [LARGE SCALE GENOMIC DNA]</scope>
    <source>
        <strain evidence="3">S2</strain>
        <tissue evidence="3">Leaf</tissue>
    </source>
</reference>
<feature type="compositionally biased region" description="Basic and acidic residues" evidence="1">
    <location>
        <begin position="97"/>
        <end position="106"/>
    </location>
</feature>
<feature type="region of interest" description="Disordered" evidence="1">
    <location>
        <begin position="91"/>
        <end position="132"/>
    </location>
</feature>
<accession>A0A5N5G364</accession>
<sequence length="132" mass="14921">MTRLDMLTLASWHAITCLVNCRQNAWHVMTCILPKIYDACHVMTNNNVLTCHDARIIVSSAITPHIVKYPKTSMNTIPNPPLEQHIALLHGGDPVDELEHRDHEDQVPECGDVDMTDQKEQKDDNAGEEKLN</sequence>